<dbReference type="Proteomes" id="UP000367750">
    <property type="component" value="Unassembled WGS sequence"/>
</dbReference>
<feature type="compositionally biased region" description="Basic and acidic residues" evidence="1">
    <location>
        <begin position="276"/>
        <end position="300"/>
    </location>
</feature>
<feature type="compositionally biased region" description="Basic residues" evidence="1">
    <location>
        <begin position="1"/>
        <end position="11"/>
    </location>
</feature>
<feature type="region of interest" description="Disordered" evidence="1">
    <location>
        <begin position="110"/>
        <end position="143"/>
    </location>
</feature>
<accession>A0A5J5G999</accession>
<organism evidence="2 3">
    <name type="scientific">Paenibacillus spiritus</name>
    <dbReference type="NCBI Taxonomy" id="2496557"/>
    <lineage>
        <taxon>Bacteria</taxon>
        <taxon>Bacillati</taxon>
        <taxon>Bacillota</taxon>
        <taxon>Bacilli</taxon>
        <taxon>Bacillales</taxon>
        <taxon>Paenibacillaceae</taxon>
        <taxon>Paenibacillus</taxon>
    </lineage>
</organism>
<feature type="region of interest" description="Disordered" evidence="1">
    <location>
        <begin position="274"/>
        <end position="300"/>
    </location>
</feature>
<gene>
    <name evidence="2" type="ORF">F4V43_11535</name>
</gene>
<keyword evidence="3" id="KW-1185">Reference proteome</keyword>
<evidence type="ECO:0000313" key="2">
    <source>
        <dbReference type="EMBL" id="KAA9004033.1"/>
    </source>
</evidence>
<reference evidence="2 3" key="1">
    <citation type="submission" date="2019-09" db="EMBL/GenBank/DDBJ databases">
        <title>Bacillus ochoae sp. nov., Paenibacillus whitsoniae sp. nov., Paenibacillus spiritus sp. nov. Isolated from the Mars Exploration Rover during spacecraft assembly.</title>
        <authorList>
            <person name="Seuylemezian A."/>
            <person name="Vaishampayan P."/>
        </authorList>
    </citation>
    <scope>NUCLEOTIDE SEQUENCE [LARGE SCALE GENOMIC DNA]</scope>
    <source>
        <strain evidence="2 3">MER_111</strain>
    </source>
</reference>
<feature type="compositionally biased region" description="Low complexity" evidence="1">
    <location>
        <begin position="110"/>
        <end position="119"/>
    </location>
</feature>
<dbReference type="AlphaFoldDB" id="A0A5J5G999"/>
<feature type="region of interest" description="Disordered" evidence="1">
    <location>
        <begin position="1"/>
        <end position="25"/>
    </location>
</feature>
<evidence type="ECO:0000256" key="1">
    <source>
        <dbReference type="SAM" id="MobiDB-lite"/>
    </source>
</evidence>
<evidence type="ECO:0008006" key="4">
    <source>
        <dbReference type="Google" id="ProtNLM"/>
    </source>
</evidence>
<sequence length="300" mass="32827">MRAIRSKRNKLNRQPMPCETNGKRHPKRIRPVRAVAGWLLLAALALALPGCGAGGDNRTARESLGLAVSGLLGSDSVRCQGTTALTVGGEQRSFRRYEGRLQDHQTLLLYPQLSSPSPSKGEGKTAGSGTRKRSLPREEPFGAVSLTKKNGSWTAMKSADLSGAGAAPFNPVAALEEMESLEGDLSYEQGAGPGRVRLKLKLAPEAARTELQRELEREMSDLKKSLPSGREAALRLWAEENSRLQARLASAEVETVYRLDIDSRRYLPKRLSRTRTVREESAGANVKETETSAADFDRYR</sequence>
<proteinExistence type="predicted"/>
<name>A0A5J5G999_9BACL</name>
<evidence type="ECO:0000313" key="3">
    <source>
        <dbReference type="Proteomes" id="UP000367750"/>
    </source>
</evidence>
<dbReference type="OrthoDB" id="2664142at2"/>
<dbReference type="EMBL" id="VYKK01000015">
    <property type="protein sequence ID" value="KAA9004033.1"/>
    <property type="molecule type" value="Genomic_DNA"/>
</dbReference>
<comment type="caution">
    <text evidence="2">The sequence shown here is derived from an EMBL/GenBank/DDBJ whole genome shotgun (WGS) entry which is preliminary data.</text>
</comment>
<dbReference type="RefSeq" id="WP_150458388.1">
    <property type="nucleotide sequence ID" value="NZ_VYKK01000015.1"/>
</dbReference>
<protein>
    <recommendedName>
        <fullName evidence="4">Lipoprotein</fullName>
    </recommendedName>
</protein>